<dbReference type="PANTHER" id="PTHR12537">
    <property type="entry name" value="RNA BINDING PROTEIN PUMILIO-RELATED"/>
    <property type="match status" value="1"/>
</dbReference>
<dbReference type="InterPro" id="IPR011989">
    <property type="entry name" value="ARM-like"/>
</dbReference>
<organism evidence="2 3">
    <name type="scientific">Hordeum vulgare subsp. vulgare</name>
    <name type="common">Domesticated barley</name>
    <dbReference type="NCBI Taxonomy" id="112509"/>
    <lineage>
        <taxon>Eukaryota</taxon>
        <taxon>Viridiplantae</taxon>
        <taxon>Streptophyta</taxon>
        <taxon>Embryophyta</taxon>
        <taxon>Tracheophyta</taxon>
        <taxon>Spermatophyta</taxon>
        <taxon>Magnoliopsida</taxon>
        <taxon>Liliopsida</taxon>
        <taxon>Poales</taxon>
        <taxon>Poaceae</taxon>
        <taxon>BOP clade</taxon>
        <taxon>Pooideae</taxon>
        <taxon>Triticodae</taxon>
        <taxon>Triticeae</taxon>
        <taxon>Hordeinae</taxon>
        <taxon>Hordeum</taxon>
    </lineage>
</organism>
<dbReference type="SMR" id="A0A8I6XSX8"/>
<feature type="compositionally biased region" description="Low complexity" evidence="1">
    <location>
        <begin position="43"/>
        <end position="52"/>
    </location>
</feature>
<dbReference type="Proteomes" id="UP000011116">
    <property type="component" value="Chromosome 4H"/>
</dbReference>
<sequence length="519" mass="57394">MDPGGPSRPAPFYAPFYAGGPAAHGGEAPSSSSPRPPPPPQPQQGHAIQPAPLRQTSRPWDLGAGALPTGFRTPPLHPQFGASSSGRYLSMPVEAGTAARNFERNPRDIPCSLGPSIRPSPWTPSNSDMVAVPQQRYAPQNWPPPSPPPQFVQHPPRFEPLPPQPWGAPEPPIYQDPRVQETKLVLLNSPMVLGQLVMSPEHSAILVHQLEVGDEQMRDMVLDGFKHCGREIMGDTQGHAVLEALLHSLHGRYRGLEIIVEVAIKPRLLSRSKDGVYSLELLITAVAGFPALSARLVHSFVNERVMDDVGGDELIVRCFTTMPDYVTAVLINHAIDTIDDKMLCPFGSTFLATCFEYAEGEEVPRFQTIILAKAVEMAKKRAGKHFLLHLLNHANVSIQFRKQLMSKLMKKVLDLCFHCQGQIVVEQCFVSKETELLNIALRACADLTTGELQVLLGERVVSRSFVLLLLHRLVEDGNTPFPEIAKDLARKIEELPPHIRKHDDVKLLMSAIRRVLARR</sequence>
<feature type="region of interest" description="Disordered" evidence="1">
    <location>
        <begin position="1"/>
        <end position="87"/>
    </location>
</feature>
<evidence type="ECO:0000256" key="1">
    <source>
        <dbReference type="SAM" id="MobiDB-lite"/>
    </source>
</evidence>
<dbReference type="EnsemblPlants" id="HORVU.MOREX.r3.4HG0400270.1">
    <property type="protein sequence ID" value="HORVU.MOREX.r3.4HG0400270.1"/>
    <property type="gene ID" value="HORVU.MOREX.r3.4HG0400270"/>
</dbReference>
<reference evidence="3" key="1">
    <citation type="journal article" date="2012" name="Nature">
        <title>A physical, genetic and functional sequence assembly of the barley genome.</title>
        <authorList>
            <consortium name="The International Barley Genome Sequencing Consortium"/>
            <person name="Mayer K.F."/>
            <person name="Waugh R."/>
            <person name="Brown J.W."/>
            <person name="Schulman A."/>
            <person name="Langridge P."/>
            <person name="Platzer M."/>
            <person name="Fincher G.B."/>
            <person name="Muehlbauer G.J."/>
            <person name="Sato K."/>
            <person name="Close T.J."/>
            <person name="Wise R.P."/>
            <person name="Stein N."/>
        </authorList>
    </citation>
    <scope>NUCLEOTIDE SEQUENCE [LARGE SCALE GENOMIC DNA]</scope>
    <source>
        <strain evidence="3">cv. Morex</strain>
    </source>
</reference>
<dbReference type="AlphaFoldDB" id="A0A8I6XSX8"/>
<evidence type="ECO:0000313" key="2">
    <source>
        <dbReference type="EnsemblPlants" id="HORVU.MOREX.r3.4HG0400270.1"/>
    </source>
</evidence>
<accession>A0A8I6XSX8</accession>
<dbReference type="InterPro" id="IPR016024">
    <property type="entry name" value="ARM-type_fold"/>
</dbReference>
<feature type="compositionally biased region" description="Low complexity" evidence="1">
    <location>
        <begin position="18"/>
        <end position="33"/>
    </location>
</feature>
<dbReference type="Gramene" id="HORVU.MOREX.r3.4HG0400270.1">
    <property type="protein sequence ID" value="HORVU.MOREX.r3.4HG0400270.1"/>
    <property type="gene ID" value="HORVU.MOREX.r3.4HG0400270"/>
</dbReference>
<dbReference type="Gramene" id="HORVU.MOREX.r2.4HG0333090.1">
    <property type="protein sequence ID" value="HORVU.MOREX.r2.4HG0333090.1"/>
    <property type="gene ID" value="HORVU.MOREX.r2.4HG0333090"/>
</dbReference>
<dbReference type="Gene3D" id="1.25.10.10">
    <property type="entry name" value="Leucine-rich Repeat Variant"/>
    <property type="match status" value="1"/>
</dbReference>
<reference evidence="2" key="2">
    <citation type="submission" date="2020-10" db="EMBL/GenBank/DDBJ databases">
        <authorList>
            <person name="Scholz U."/>
            <person name="Mascher M."/>
            <person name="Fiebig A."/>
        </authorList>
    </citation>
    <scope>NUCLEOTIDE SEQUENCE [LARGE SCALE GENOMIC DNA]</scope>
    <source>
        <strain evidence="2">cv. Morex</strain>
    </source>
</reference>
<protein>
    <recommendedName>
        <fullName evidence="4">PUM-HD domain-containing protein</fullName>
    </recommendedName>
</protein>
<proteinExistence type="predicted"/>
<keyword evidence="3" id="KW-1185">Reference proteome</keyword>
<name>A0A8I6XSX8_HORVV</name>
<dbReference type="PANTHER" id="PTHR12537:SF133">
    <property type="entry name" value="OS03G0193150 PROTEIN"/>
    <property type="match status" value="1"/>
</dbReference>
<dbReference type="SUPFAM" id="SSF48371">
    <property type="entry name" value="ARM repeat"/>
    <property type="match status" value="1"/>
</dbReference>
<reference evidence="2" key="3">
    <citation type="submission" date="2022-01" db="UniProtKB">
        <authorList>
            <consortium name="EnsemblPlants"/>
        </authorList>
    </citation>
    <scope>IDENTIFICATION</scope>
    <source>
        <strain evidence="2">subsp. vulgare</strain>
    </source>
</reference>
<evidence type="ECO:0008006" key="4">
    <source>
        <dbReference type="Google" id="ProtNLM"/>
    </source>
</evidence>
<evidence type="ECO:0000313" key="3">
    <source>
        <dbReference type="Proteomes" id="UP000011116"/>
    </source>
</evidence>